<evidence type="ECO:0000313" key="5">
    <source>
        <dbReference type="EMBL" id="AET70647.1"/>
    </source>
</evidence>
<dbReference type="STRING" id="768706.Desor_5267"/>
<evidence type="ECO:0000256" key="1">
    <source>
        <dbReference type="ARBA" id="ARBA00012524"/>
    </source>
</evidence>
<keyword evidence="2" id="KW-0808">Transferase</keyword>
<dbReference type="GO" id="GO:0051191">
    <property type="term" value="P:prosthetic group biosynthetic process"/>
    <property type="evidence" value="ECO:0007669"/>
    <property type="project" value="InterPro"/>
</dbReference>
<dbReference type="Proteomes" id="UP000006346">
    <property type="component" value="Chromosome"/>
</dbReference>
<organism evidence="5 6">
    <name type="scientific">Desulfosporosinus orientis (strain ATCC 19365 / DSM 765 / NCIMB 8382 / VKM B-1628 / Singapore I)</name>
    <name type="common">Desulfotomaculum orientis</name>
    <dbReference type="NCBI Taxonomy" id="768706"/>
    <lineage>
        <taxon>Bacteria</taxon>
        <taxon>Bacillati</taxon>
        <taxon>Bacillota</taxon>
        <taxon>Clostridia</taxon>
        <taxon>Eubacteriales</taxon>
        <taxon>Desulfitobacteriaceae</taxon>
        <taxon>Desulfosporosinus</taxon>
    </lineage>
</organism>
<keyword evidence="6" id="KW-1185">Reference proteome</keyword>
<reference evidence="5 6" key="2">
    <citation type="journal article" date="2012" name="J. Bacteriol.">
        <title>Complete genome sequences of Desulfosporosinus orientis DSM765T, Desulfosporosinus youngiae DSM17734T, Desulfosporosinus meridiei DSM13257T, and Desulfosporosinus acidiphilus DSM22704T.</title>
        <authorList>
            <person name="Pester M."/>
            <person name="Brambilla E."/>
            <person name="Alazard D."/>
            <person name="Rattei T."/>
            <person name="Weinmaier T."/>
            <person name="Han J."/>
            <person name="Lucas S."/>
            <person name="Lapidus A."/>
            <person name="Cheng J.F."/>
            <person name="Goodwin L."/>
            <person name="Pitluck S."/>
            <person name="Peters L."/>
            <person name="Ovchinnikova G."/>
            <person name="Teshima H."/>
            <person name="Detter J.C."/>
            <person name="Han C.S."/>
            <person name="Tapia R."/>
            <person name="Land M.L."/>
            <person name="Hauser L."/>
            <person name="Kyrpides N.C."/>
            <person name="Ivanova N.N."/>
            <person name="Pagani I."/>
            <person name="Huntmann M."/>
            <person name="Wei C.L."/>
            <person name="Davenport K.W."/>
            <person name="Daligault H."/>
            <person name="Chain P.S."/>
            <person name="Chen A."/>
            <person name="Mavromatis K."/>
            <person name="Markowitz V."/>
            <person name="Szeto E."/>
            <person name="Mikhailova N."/>
            <person name="Pati A."/>
            <person name="Wagner M."/>
            <person name="Woyke T."/>
            <person name="Ollivier B."/>
            <person name="Klenk H.P."/>
            <person name="Spring S."/>
            <person name="Loy A."/>
        </authorList>
    </citation>
    <scope>NUCLEOTIDE SEQUENCE [LARGE SCALE GENOMIC DNA]</scope>
    <source>
        <strain evidence="6">ATCC 19365 / DSM 765 / NCIMB 8382 / VKM B-1628</strain>
    </source>
</reference>
<dbReference type="HOGENOM" id="CLU_104529_0_0_9"/>
<dbReference type="GO" id="GO:0050519">
    <property type="term" value="F:holo-citrate lyase synthase activity"/>
    <property type="evidence" value="ECO:0007669"/>
    <property type="project" value="UniProtKB-EC"/>
</dbReference>
<dbReference type="Pfam" id="PF03802">
    <property type="entry name" value="CitX"/>
    <property type="match status" value="1"/>
</dbReference>
<dbReference type="AlphaFoldDB" id="G7W9T1"/>
<dbReference type="EC" id="2.7.7.61" evidence="1"/>
<evidence type="ECO:0000256" key="2">
    <source>
        <dbReference type="ARBA" id="ARBA00022679"/>
    </source>
</evidence>
<evidence type="ECO:0000256" key="3">
    <source>
        <dbReference type="ARBA" id="ARBA00022695"/>
    </source>
</evidence>
<dbReference type="EMBL" id="CP003108">
    <property type="protein sequence ID" value="AET70647.1"/>
    <property type="molecule type" value="Genomic_DNA"/>
</dbReference>
<comment type="catalytic activity">
    <reaction evidence="4">
        <text>apo-[citrate lyase ACP] + 2'-(5''-triphospho-alpha-D-ribosyl)-3'-dephospho-CoA = holo-[citrate lyase ACP] + diphosphate</text>
        <dbReference type="Rhea" id="RHEA:16333"/>
        <dbReference type="Rhea" id="RHEA-COMP:10157"/>
        <dbReference type="Rhea" id="RHEA-COMP:10158"/>
        <dbReference type="ChEBI" id="CHEBI:29999"/>
        <dbReference type="ChEBI" id="CHEBI:33019"/>
        <dbReference type="ChEBI" id="CHEBI:61378"/>
        <dbReference type="ChEBI" id="CHEBI:82683"/>
        <dbReference type="EC" id="2.7.7.61"/>
    </reaction>
</comment>
<dbReference type="RefSeq" id="WP_014187451.1">
    <property type="nucleotide sequence ID" value="NC_016584.1"/>
</dbReference>
<accession>G7W9T1</accession>
<dbReference type="InterPro" id="IPR005551">
    <property type="entry name" value="CitX"/>
</dbReference>
<proteinExistence type="predicted"/>
<dbReference type="eggNOG" id="COG3697">
    <property type="taxonomic scope" value="Bacteria"/>
</dbReference>
<reference evidence="6" key="1">
    <citation type="submission" date="2011-11" db="EMBL/GenBank/DDBJ databases">
        <title>Complete sequence of Desulfosporosinus orientis DSM 765.</title>
        <authorList>
            <person name="Lucas S."/>
            <person name="Han J."/>
            <person name="Lapidus A."/>
            <person name="Cheng J.-F."/>
            <person name="Goodwin L."/>
            <person name="Pitluck S."/>
            <person name="Peters L."/>
            <person name="Ovchinnikova G."/>
            <person name="Teshima H."/>
            <person name="Detter J.C."/>
            <person name="Han C."/>
            <person name="Tapia R."/>
            <person name="Land M."/>
            <person name="Hauser L."/>
            <person name="Kyrpides N."/>
            <person name="Ivanova N."/>
            <person name="Pagani I."/>
            <person name="Pester M."/>
            <person name="Spring S."/>
            <person name="Ollivier B."/>
            <person name="Rattei T."/>
            <person name="Klenk H.-P."/>
            <person name="Wagner M."/>
            <person name="Loy A."/>
            <person name="Woyke T."/>
        </authorList>
    </citation>
    <scope>NUCLEOTIDE SEQUENCE [LARGE SCALE GENOMIC DNA]</scope>
    <source>
        <strain evidence="6">ATCC 19365 / DSM 765 / NCIMB 8382 / VKM B-1628</strain>
    </source>
</reference>
<keyword evidence="3" id="KW-0548">Nucleotidyltransferase</keyword>
<dbReference type="OrthoDB" id="3196716at2"/>
<dbReference type="NCBIfam" id="TIGR03124">
    <property type="entry name" value="citrate_citX"/>
    <property type="match status" value="1"/>
</dbReference>
<evidence type="ECO:0000256" key="4">
    <source>
        <dbReference type="ARBA" id="ARBA00048574"/>
    </source>
</evidence>
<dbReference type="KEGG" id="dor:Desor_5267"/>
<sequence>MKHYTAEDLLEAREKRAEEIAHLLQTYKTPILAMRVNYPGLNKTNDVTLTIIREMSSTLCKMFGRTMCFNSFQHGAEGPVFLAAVREEGIILKRAVIDLEEKHPLGRYVDIDIYIGKDRSISRQELGYPQRKCYLCHEDAHSCVRSRRHSRHDVVEYIENGLKNYVKEKNY</sequence>
<gene>
    <name evidence="5" type="ordered locus">Desor_5267</name>
</gene>
<dbReference type="PATRIC" id="fig|768706.3.peg.5362"/>
<protein>
    <recommendedName>
        <fullName evidence="1">citrate lyase holo-[acyl-carrier protein] synthase</fullName>
        <ecNumber evidence="1">2.7.7.61</ecNumber>
    </recommendedName>
</protein>
<name>G7W9T1_DESOD</name>
<evidence type="ECO:0000313" key="6">
    <source>
        <dbReference type="Proteomes" id="UP000006346"/>
    </source>
</evidence>